<dbReference type="GO" id="GO:0046872">
    <property type="term" value="F:metal ion binding"/>
    <property type="evidence" value="ECO:0007669"/>
    <property type="project" value="UniProtKB-KW"/>
</dbReference>
<dbReference type="InterPro" id="IPR035938">
    <property type="entry name" value="Hemerythrin-like_sf"/>
</dbReference>
<dbReference type="PANTHER" id="PTHR37164:SF1">
    <property type="entry name" value="BACTERIOHEMERYTHRIN"/>
    <property type="match status" value="1"/>
</dbReference>
<dbReference type="InterPro" id="IPR050669">
    <property type="entry name" value="Hemerythrin"/>
</dbReference>
<dbReference type="Proteomes" id="UP000215441">
    <property type="component" value="Unassembled WGS sequence"/>
</dbReference>
<evidence type="ECO:0000259" key="4">
    <source>
        <dbReference type="Pfam" id="PF01814"/>
    </source>
</evidence>
<evidence type="ECO:0000313" key="6">
    <source>
        <dbReference type="Proteomes" id="UP000215441"/>
    </source>
</evidence>
<reference evidence="5 6" key="1">
    <citation type="submission" date="2017-07" db="EMBL/GenBank/DDBJ databases">
        <title>Acidovorax KNDSW TSA 6 genome sequence and assembly.</title>
        <authorList>
            <person name="Mayilraj S."/>
        </authorList>
    </citation>
    <scope>NUCLEOTIDE SEQUENCE [LARGE SCALE GENOMIC DNA]</scope>
    <source>
        <strain evidence="5 6">KNDSW-TSA6</strain>
    </source>
</reference>
<name>A0A235ELW8_9BURK</name>
<proteinExistence type="inferred from homology"/>
<keyword evidence="2" id="KW-0479">Metal-binding</keyword>
<protein>
    <submittedName>
        <fullName evidence="5">Hemerythrin</fullName>
    </submittedName>
</protein>
<keyword evidence="6" id="KW-1185">Reference proteome</keyword>
<sequence length="176" mass="18984">MAQLEWSDALNLDLPLMDDTHREFVDLLAVVAQADDAQLQPAWQALVEHTEQHFGQEDAWMASTRFASGNCHSMQHRVVLQVMREGAARAAQGDLQVLRVMASELALWFPQHAQSMDAALALHLRRVGFDPATGVVHAPQALPGELIHGCGGATCSDAGDEPVADSTDNARQAAVA</sequence>
<dbReference type="RefSeq" id="WP_094290172.1">
    <property type="nucleotide sequence ID" value="NZ_NOIG01000008.1"/>
</dbReference>
<keyword evidence="3" id="KW-0408">Iron</keyword>
<comment type="caution">
    <text evidence="5">The sequence shown here is derived from an EMBL/GenBank/DDBJ whole genome shotgun (WGS) entry which is preliminary data.</text>
</comment>
<dbReference type="NCBIfam" id="TIGR02481">
    <property type="entry name" value="hemeryth_dom"/>
    <property type="match status" value="1"/>
</dbReference>
<dbReference type="Pfam" id="PF01814">
    <property type="entry name" value="Hemerythrin"/>
    <property type="match status" value="1"/>
</dbReference>
<dbReference type="Gene3D" id="1.20.120.50">
    <property type="entry name" value="Hemerythrin-like"/>
    <property type="match status" value="1"/>
</dbReference>
<dbReference type="PANTHER" id="PTHR37164">
    <property type="entry name" value="BACTERIOHEMERYTHRIN"/>
    <property type="match status" value="1"/>
</dbReference>
<dbReference type="OrthoDB" id="5296936at2"/>
<evidence type="ECO:0000256" key="1">
    <source>
        <dbReference type="ARBA" id="ARBA00010587"/>
    </source>
</evidence>
<evidence type="ECO:0000256" key="3">
    <source>
        <dbReference type="ARBA" id="ARBA00023004"/>
    </source>
</evidence>
<dbReference type="CDD" id="cd12107">
    <property type="entry name" value="Hemerythrin"/>
    <property type="match status" value="1"/>
</dbReference>
<organism evidence="5 6">
    <name type="scientific">Acidovorax kalamii</name>
    <dbReference type="NCBI Taxonomy" id="2004485"/>
    <lineage>
        <taxon>Bacteria</taxon>
        <taxon>Pseudomonadati</taxon>
        <taxon>Pseudomonadota</taxon>
        <taxon>Betaproteobacteria</taxon>
        <taxon>Burkholderiales</taxon>
        <taxon>Comamonadaceae</taxon>
        <taxon>Acidovorax</taxon>
    </lineage>
</organism>
<comment type="similarity">
    <text evidence="1">Belongs to the hemerythrin family.</text>
</comment>
<feature type="domain" description="Hemerythrin-like" evidence="4">
    <location>
        <begin position="16"/>
        <end position="119"/>
    </location>
</feature>
<dbReference type="AlphaFoldDB" id="A0A235ELW8"/>
<dbReference type="InterPro" id="IPR012827">
    <property type="entry name" value="Hemerythrin_metal-bd"/>
</dbReference>
<evidence type="ECO:0000256" key="2">
    <source>
        <dbReference type="ARBA" id="ARBA00022723"/>
    </source>
</evidence>
<evidence type="ECO:0000313" key="5">
    <source>
        <dbReference type="EMBL" id="OYD50019.1"/>
    </source>
</evidence>
<gene>
    <name evidence="5" type="ORF">CBY09_13865</name>
</gene>
<dbReference type="InterPro" id="IPR012312">
    <property type="entry name" value="Hemerythrin-like"/>
</dbReference>
<dbReference type="SUPFAM" id="SSF47188">
    <property type="entry name" value="Hemerythrin-like"/>
    <property type="match status" value="1"/>
</dbReference>
<dbReference type="EMBL" id="NOIG01000008">
    <property type="protein sequence ID" value="OYD50019.1"/>
    <property type="molecule type" value="Genomic_DNA"/>
</dbReference>
<accession>A0A235ELW8</accession>